<keyword evidence="2" id="KW-0597">Phosphoprotein</keyword>
<evidence type="ECO:0000313" key="4">
    <source>
        <dbReference type="EMBL" id="GDY58177.1"/>
    </source>
</evidence>
<dbReference type="Gene3D" id="3.30.300.30">
    <property type="match status" value="1"/>
</dbReference>
<dbReference type="FunFam" id="2.30.38.10:FF:000001">
    <property type="entry name" value="Non-ribosomal peptide synthetase PvdI"/>
    <property type="match status" value="1"/>
</dbReference>
<dbReference type="GO" id="GO:0009239">
    <property type="term" value="P:enterobactin biosynthetic process"/>
    <property type="evidence" value="ECO:0007669"/>
    <property type="project" value="TreeGrafter"/>
</dbReference>
<dbReference type="NCBIfam" id="TIGR01733">
    <property type="entry name" value="AA-adenyl-dom"/>
    <property type="match status" value="1"/>
</dbReference>
<evidence type="ECO:0000259" key="3">
    <source>
        <dbReference type="Pfam" id="PF00501"/>
    </source>
</evidence>
<dbReference type="PANTHER" id="PTHR45527">
    <property type="entry name" value="NONRIBOSOMAL PEPTIDE SYNTHETASE"/>
    <property type="match status" value="1"/>
</dbReference>
<evidence type="ECO:0000256" key="2">
    <source>
        <dbReference type="ARBA" id="ARBA00022553"/>
    </source>
</evidence>
<dbReference type="InterPro" id="IPR042099">
    <property type="entry name" value="ANL_N_sf"/>
</dbReference>
<dbReference type="InterPro" id="IPR010071">
    <property type="entry name" value="AA_adenyl_dom"/>
</dbReference>
<sequence length="368" mass="39143">MPCLLLDAPDTEAALRDRSDADIADAERTAPPHPLNTAYLIYTSGSTGRPKGVAVTQRSLLNLLVGMADELGLVPEDRWLAVTTISFDIAALELFGPLLAGATVVLATTDETRDPARLSRLLTESGTTVMQATPTLWAALLEHHRGALTGLRILTGGEALPVALAREMHDRAADVVNVYGPTETTIWSTLSRCSEDGTPAIGGPIANTRVYVVDGGLGLAPVGVVGELYVAGVGLARGYAGRAGLTAERFVADPFGGPGARMYRTGDRVRWRSDGVLEFVGRVDDQVKVRGFRIELGEVEGAVGAHSSVGRVAVVVREDRPGIGVWWRMWCLLGLGVGVMWGWCGSLCGGGCRSSWCRVCGWCWMGCR</sequence>
<dbReference type="Gene3D" id="3.40.50.12780">
    <property type="entry name" value="N-terminal domain of ligase-like"/>
    <property type="match status" value="1"/>
</dbReference>
<dbReference type="PROSITE" id="PS00455">
    <property type="entry name" value="AMP_BINDING"/>
    <property type="match status" value="1"/>
</dbReference>
<dbReference type="GO" id="GO:0047527">
    <property type="term" value="F:2,3-dihydroxybenzoate-serine ligase activity"/>
    <property type="evidence" value="ECO:0007669"/>
    <property type="project" value="TreeGrafter"/>
</dbReference>
<dbReference type="GO" id="GO:0043041">
    <property type="term" value="P:amino acid activation for nonribosomal peptide biosynthetic process"/>
    <property type="evidence" value="ECO:0007669"/>
    <property type="project" value="TreeGrafter"/>
</dbReference>
<reference evidence="4 5" key="1">
    <citation type="journal article" date="2020" name="Int. J. Syst. Evol. Microbiol.">
        <title>Reclassification of Streptomyces castelarensis and Streptomyces sporoclivatus as later heterotypic synonyms of Streptomyces antimycoticus.</title>
        <authorList>
            <person name="Komaki H."/>
            <person name="Tamura T."/>
        </authorList>
    </citation>
    <scope>NUCLEOTIDE SEQUENCE [LARGE SCALE GENOMIC DNA]</scope>
    <source>
        <strain evidence="4 5">NBRC 13459</strain>
    </source>
</reference>
<dbReference type="Proteomes" id="UP000301309">
    <property type="component" value="Unassembled WGS sequence"/>
</dbReference>
<organism evidence="4 5">
    <name type="scientific">Streptomyces violaceusniger</name>
    <dbReference type="NCBI Taxonomy" id="68280"/>
    <lineage>
        <taxon>Bacteria</taxon>
        <taxon>Bacillati</taxon>
        <taxon>Actinomycetota</taxon>
        <taxon>Actinomycetes</taxon>
        <taxon>Kitasatosporales</taxon>
        <taxon>Streptomycetaceae</taxon>
        <taxon>Streptomyces</taxon>
        <taxon>Streptomyces violaceusniger group</taxon>
    </lineage>
</organism>
<feature type="domain" description="AMP-dependent synthetase/ligase" evidence="3">
    <location>
        <begin position="7"/>
        <end position="239"/>
    </location>
</feature>
<dbReference type="SUPFAM" id="SSF56801">
    <property type="entry name" value="Acetyl-CoA synthetase-like"/>
    <property type="match status" value="1"/>
</dbReference>
<dbReference type="InterPro" id="IPR000873">
    <property type="entry name" value="AMP-dep_synth/lig_dom"/>
</dbReference>
<name>A0A4D4LID9_STRVO</name>
<keyword evidence="5" id="KW-1185">Reference proteome</keyword>
<dbReference type="GO" id="GO:0031177">
    <property type="term" value="F:phosphopantetheine binding"/>
    <property type="evidence" value="ECO:0007669"/>
    <property type="project" value="TreeGrafter"/>
</dbReference>
<dbReference type="GO" id="GO:0009366">
    <property type="term" value="C:enterobactin synthetase complex"/>
    <property type="evidence" value="ECO:0007669"/>
    <property type="project" value="TreeGrafter"/>
</dbReference>
<proteinExistence type="predicted"/>
<keyword evidence="1" id="KW-0596">Phosphopantetheine</keyword>
<gene>
    <name evidence="4" type="ORF">SVIO_088000</name>
</gene>
<dbReference type="InterPro" id="IPR045851">
    <property type="entry name" value="AMP-bd_C_sf"/>
</dbReference>
<comment type="caution">
    <text evidence="4">The sequence shown here is derived from an EMBL/GenBank/DDBJ whole genome shotgun (WGS) entry which is preliminary data.</text>
</comment>
<dbReference type="PANTHER" id="PTHR45527:SF1">
    <property type="entry name" value="FATTY ACID SYNTHASE"/>
    <property type="match status" value="1"/>
</dbReference>
<protein>
    <recommendedName>
        <fullName evidence="3">AMP-dependent synthetase/ligase domain-containing protein</fullName>
    </recommendedName>
</protein>
<dbReference type="GO" id="GO:0005829">
    <property type="term" value="C:cytosol"/>
    <property type="evidence" value="ECO:0007669"/>
    <property type="project" value="TreeGrafter"/>
</dbReference>
<dbReference type="Pfam" id="PF00501">
    <property type="entry name" value="AMP-binding"/>
    <property type="match status" value="1"/>
</dbReference>
<evidence type="ECO:0000313" key="5">
    <source>
        <dbReference type="Proteomes" id="UP000301309"/>
    </source>
</evidence>
<accession>A0A4D4LID9</accession>
<dbReference type="AlphaFoldDB" id="A0A4D4LID9"/>
<evidence type="ECO:0000256" key="1">
    <source>
        <dbReference type="ARBA" id="ARBA00022450"/>
    </source>
</evidence>
<dbReference type="EMBL" id="BJHW01000001">
    <property type="protein sequence ID" value="GDY58177.1"/>
    <property type="molecule type" value="Genomic_DNA"/>
</dbReference>
<dbReference type="InterPro" id="IPR020845">
    <property type="entry name" value="AMP-binding_CS"/>
</dbReference>